<name>F2UQ75_SALR5</name>
<evidence type="ECO:0000256" key="1">
    <source>
        <dbReference type="SAM" id="MobiDB-lite"/>
    </source>
</evidence>
<sequence length="145" mass="16122">MLVASAASRTASRTRKSSAGLSHHRPNRHGRLKASSKKQTRMRAQRNTRQRRFPRRFNPTLCLHRPNARVAEALRSLALASLNTTNKSNSTTTSSSRTSDCSHSRKGAEMVALSNKAYPHSRRFGDRPPTAEASSNGMTKIPQRQ</sequence>
<protein>
    <submittedName>
        <fullName evidence="2">Uncharacterized protein</fullName>
    </submittedName>
</protein>
<feature type="region of interest" description="Disordered" evidence="1">
    <location>
        <begin position="1"/>
        <end position="60"/>
    </location>
</feature>
<dbReference type="EMBL" id="GL832988">
    <property type="protein sequence ID" value="EGD79743.1"/>
    <property type="molecule type" value="Genomic_DNA"/>
</dbReference>
<gene>
    <name evidence="2" type="ORF">PTSG_10726</name>
</gene>
<dbReference type="Proteomes" id="UP000007799">
    <property type="component" value="Unassembled WGS sequence"/>
</dbReference>
<organism evidence="3">
    <name type="scientific">Salpingoeca rosetta (strain ATCC 50818 / BSB-021)</name>
    <dbReference type="NCBI Taxonomy" id="946362"/>
    <lineage>
        <taxon>Eukaryota</taxon>
        <taxon>Choanoflagellata</taxon>
        <taxon>Craspedida</taxon>
        <taxon>Salpingoecidae</taxon>
        <taxon>Salpingoeca</taxon>
    </lineage>
</organism>
<evidence type="ECO:0000313" key="2">
    <source>
        <dbReference type="EMBL" id="EGD79743.1"/>
    </source>
</evidence>
<feature type="compositionally biased region" description="Polar residues" evidence="1">
    <location>
        <begin position="132"/>
        <end position="145"/>
    </location>
</feature>
<feature type="compositionally biased region" description="Low complexity" evidence="1">
    <location>
        <begin position="82"/>
        <end position="99"/>
    </location>
</feature>
<reference evidence="2" key="1">
    <citation type="submission" date="2009-08" db="EMBL/GenBank/DDBJ databases">
        <title>Annotation of Salpingoeca rosetta.</title>
        <authorList>
            <consortium name="The Broad Institute Genome Sequencing Platform"/>
            <person name="Russ C."/>
            <person name="Cuomo C."/>
            <person name="Burger G."/>
            <person name="Gray M.W."/>
            <person name="Holland P.W.H."/>
            <person name="King N."/>
            <person name="Lang F.B.F."/>
            <person name="Roger A.J."/>
            <person name="Ruiz-Trillo I."/>
            <person name="Young S.K."/>
            <person name="Zeng Q."/>
            <person name="Gargeya S."/>
            <person name="Alvarado L."/>
            <person name="Berlin A."/>
            <person name="Chapman S.B."/>
            <person name="Chen Z."/>
            <person name="Freedman E."/>
            <person name="Gellesch M."/>
            <person name="Goldberg J."/>
            <person name="Griggs A."/>
            <person name="Gujja S."/>
            <person name="Heilman E."/>
            <person name="Heiman D."/>
            <person name="Howarth C."/>
            <person name="Mehta T."/>
            <person name="Neiman D."/>
            <person name="Pearson M."/>
            <person name="Roberts A."/>
            <person name="Saif S."/>
            <person name="Shea T."/>
            <person name="Shenoy N."/>
            <person name="Sisk P."/>
            <person name="Stolte C."/>
            <person name="Sykes S."/>
            <person name="White J."/>
            <person name="Yandava C."/>
            <person name="Haas B."/>
            <person name="Nusbaum C."/>
            <person name="Birren B."/>
        </authorList>
    </citation>
    <scope>NUCLEOTIDE SEQUENCE [LARGE SCALE GENOMIC DNA]</scope>
    <source>
        <strain evidence="2">ATCC 50818</strain>
    </source>
</reference>
<feature type="region of interest" description="Disordered" evidence="1">
    <location>
        <begin position="82"/>
        <end position="145"/>
    </location>
</feature>
<dbReference type="InParanoid" id="F2UQ75"/>
<proteinExistence type="predicted"/>
<accession>F2UQ75</accession>
<dbReference type="RefSeq" id="XP_004988692.1">
    <property type="nucleotide sequence ID" value="XM_004988635.1"/>
</dbReference>
<dbReference type="KEGG" id="sre:PTSG_10726"/>
<keyword evidence="3" id="KW-1185">Reference proteome</keyword>
<dbReference type="GeneID" id="16069227"/>
<dbReference type="AlphaFoldDB" id="F2UQ75"/>
<feature type="compositionally biased region" description="Low complexity" evidence="1">
    <location>
        <begin position="1"/>
        <end position="11"/>
    </location>
</feature>
<evidence type="ECO:0000313" key="3">
    <source>
        <dbReference type="Proteomes" id="UP000007799"/>
    </source>
</evidence>
<feature type="compositionally biased region" description="Basic residues" evidence="1">
    <location>
        <begin position="12"/>
        <end position="55"/>
    </location>
</feature>